<evidence type="ECO:0000313" key="2">
    <source>
        <dbReference type="Proteomes" id="UP000593560"/>
    </source>
</evidence>
<gene>
    <name evidence="1" type="ORF">Gohar_020478</name>
</gene>
<dbReference type="OrthoDB" id="1363133at2759"/>
<accession>A0A7J9HXS3</accession>
<dbReference type="Proteomes" id="UP000593560">
    <property type="component" value="Unassembled WGS sequence"/>
</dbReference>
<dbReference type="EMBL" id="JABFAD010000012">
    <property type="protein sequence ID" value="MBA0814666.1"/>
    <property type="molecule type" value="Genomic_DNA"/>
</dbReference>
<comment type="caution">
    <text evidence="1">The sequence shown here is derived from an EMBL/GenBank/DDBJ whole genome shotgun (WGS) entry which is preliminary data.</text>
</comment>
<name>A0A7J9HXS3_9ROSI</name>
<proteinExistence type="predicted"/>
<organism evidence="1 2">
    <name type="scientific">Gossypium harknessii</name>
    <dbReference type="NCBI Taxonomy" id="34285"/>
    <lineage>
        <taxon>Eukaryota</taxon>
        <taxon>Viridiplantae</taxon>
        <taxon>Streptophyta</taxon>
        <taxon>Embryophyta</taxon>
        <taxon>Tracheophyta</taxon>
        <taxon>Spermatophyta</taxon>
        <taxon>Magnoliopsida</taxon>
        <taxon>eudicotyledons</taxon>
        <taxon>Gunneridae</taxon>
        <taxon>Pentapetalae</taxon>
        <taxon>rosids</taxon>
        <taxon>malvids</taxon>
        <taxon>Malvales</taxon>
        <taxon>Malvaceae</taxon>
        <taxon>Malvoideae</taxon>
        <taxon>Gossypium</taxon>
    </lineage>
</organism>
<keyword evidence="2" id="KW-1185">Reference proteome</keyword>
<reference evidence="1 2" key="1">
    <citation type="journal article" date="2019" name="Genome Biol. Evol.">
        <title>Insights into the evolution of the New World diploid cottons (Gossypium, subgenus Houzingenia) based on genome sequencing.</title>
        <authorList>
            <person name="Grover C.E."/>
            <person name="Arick M.A. 2nd"/>
            <person name="Thrash A."/>
            <person name="Conover J.L."/>
            <person name="Sanders W.S."/>
            <person name="Peterson D.G."/>
            <person name="Frelichowski J.E."/>
            <person name="Scheffler J.A."/>
            <person name="Scheffler B.E."/>
            <person name="Wendel J.F."/>
        </authorList>
    </citation>
    <scope>NUCLEOTIDE SEQUENCE [LARGE SCALE GENOMIC DNA]</scope>
    <source>
        <strain evidence="1">0</strain>
        <tissue evidence="1">Leaf</tissue>
    </source>
</reference>
<protein>
    <submittedName>
        <fullName evidence="1">Uncharacterized protein</fullName>
    </submittedName>
</protein>
<dbReference type="AlphaFoldDB" id="A0A7J9HXS3"/>
<evidence type="ECO:0000313" key="1">
    <source>
        <dbReference type="EMBL" id="MBA0814666.1"/>
    </source>
</evidence>
<sequence>MRSSKRCSRFRRKVLVKRGRKIRRNGMTAEPVRTSIERKLRQLQRMLQPCCPGINMETLFQRTADYIFLLEAKLNGNEKNDFINTCTSALYRKLTLSCRRVFALGIRDICIDSYQNERYKKEA</sequence>